<keyword evidence="3" id="KW-1185">Reference proteome</keyword>
<evidence type="ECO:0008006" key="4">
    <source>
        <dbReference type="Google" id="ProtNLM"/>
    </source>
</evidence>
<sequence length="247" mass="28545">MLKLDLKKLVTNRLVLPSIIVVIVIWVFTIFHKHQSGSQKILENTLSFWNVLGSLTVGFLILFVTTRLFAMDREEQVEEVIHTTKLGRRTLFLMRIKTATIFMLVIILLFTCIQLVISVRIFNTGQRLTLLTELSLWQQTITVLIGTLLFTIFTALICDSFKSHPITLIICGLFFGLSYLIRGSMIHKYSLEWILEKGFFSFLIKGELFRATSIDVLEIGILALWYSILIIGMYCLNKHLRARRKEI</sequence>
<protein>
    <recommendedName>
        <fullName evidence="4">ABC transporter permease</fullName>
    </recommendedName>
</protein>
<gene>
    <name evidence="2" type="ORF">JFL43_19890</name>
</gene>
<dbReference type="EMBL" id="JAEOAH010000047">
    <property type="protein sequence ID" value="MBK3497056.1"/>
    <property type="molecule type" value="Genomic_DNA"/>
</dbReference>
<comment type="caution">
    <text evidence="2">The sequence shown here is derived from an EMBL/GenBank/DDBJ whole genome shotgun (WGS) entry which is preliminary data.</text>
</comment>
<dbReference type="Proteomes" id="UP000618943">
    <property type="component" value="Unassembled WGS sequence"/>
</dbReference>
<feature type="transmembrane region" description="Helical" evidence="1">
    <location>
        <begin position="216"/>
        <end position="236"/>
    </location>
</feature>
<organism evidence="2 3">
    <name type="scientific">Viridibacillus soli</name>
    <dbReference type="NCBI Taxonomy" id="2798301"/>
    <lineage>
        <taxon>Bacteria</taxon>
        <taxon>Bacillati</taxon>
        <taxon>Bacillota</taxon>
        <taxon>Bacilli</taxon>
        <taxon>Bacillales</taxon>
        <taxon>Caryophanaceae</taxon>
        <taxon>Viridibacillus</taxon>
    </lineage>
</organism>
<keyword evidence="1" id="KW-0472">Membrane</keyword>
<feature type="transmembrane region" description="Helical" evidence="1">
    <location>
        <begin position="137"/>
        <end position="158"/>
    </location>
</feature>
<feature type="transmembrane region" description="Helical" evidence="1">
    <location>
        <begin position="51"/>
        <end position="70"/>
    </location>
</feature>
<accession>A0ABS1HC77</accession>
<keyword evidence="1" id="KW-0812">Transmembrane</keyword>
<evidence type="ECO:0000256" key="1">
    <source>
        <dbReference type="SAM" id="Phobius"/>
    </source>
</evidence>
<name>A0ABS1HC77_9BACL</name>
<keyword evidence="1" id="KW-1133">Transmembrane helix</keyword>
<feature type="transmembrane region" description="Helical" evidence="1">
    <location>
        <begin position="12"/>
        <end position="31"/>
    </location>
</feature>
<evidence type="ECO:0000313" key="2">
    <source>
        <dbReference type="EMBL" id="MBK3497056.1"/>
    </source>
</evidence>
<feature type="transmembrane region" description="Helical" evidence="1">
    <location>
        <begin position="91"/>
        <end position="117"/>
    </location>
</feature>
<evidence type="ECO:0000313" key="3">
    <source>
        <dbReference type="Proteomes" id="UP000618943"/>
    </source>
</evidence>
<feature type="transmembrane region" description="Helical" evidence="1">
    <location>
        <begin position="165"/>
        <end position="181"/>
    </location>
</feature>
<dbReference type="RefSeq" id="WP_200750359.1">
    <property type="nucleotide sequence ID" value="NZ_JAEOAH010000047.1"/>
</dbReference>
<reference evidence="2 3" key="1">
    <citation type="submission" date="2020-12" db="EMBL/GenBank/DDBJ databases">
        <title>YIM B01967 draft genome.</title>
        <authorList>
            <person name="Yan X."/>
        </authorList>
    </citation>
    <scope>NUCLEOTIDE SEQUENCE [LARGE SCALE GENOMIC DNA]</scope>
    <source>
        <strain evidence="2 3">YIM B01967</strain>
    </source>
</reference>
<proteinExistence type="predicted"/>